<dbReference type="GO" id="GO:0008173">
    <property type="term" value="F:RNA methyltransferase activity"/>
    <property type="evidence" value="ECO:0007669"/>
    <property type="project" value="UniProtKB-ARBA"/>
</dbReference>
<accession>A0AAW1T7N0</accession>
<evidence type="ECO:0000313" key="6">
    <source>
        <dbReference type="Proteomes" id="UP001485043"/>
    </source>
</evidence>
<dbReference type="AlphaFoldDB" id="A0AAW1T7N0"/>
<proteinExistence type="inferred from homology"/>
<dbReference type="Gene3D" id="3.40.50.150">
    <property type="entry name" value="Vaccinia Virus protein VP39"/>
    <property type="match status" value="1"/>
</dbReference>
<dbReference type="CDD" id="cd02440">
    <property type="entry name" value="AdoMet_MTases"/>
    <property type="match status" value="1"/>
</dbReference>
<organism evidence="5 6">
    <name type="scientific">Apatococcus fuscideae</name>
    <dbReference type="NCBI Taxonomy" id="2026836"/>
    <lineage>
        <taxon>Eukaryota</taxon>
        <taxon>Viridiplantae</taxon>
        <taxon>Chlorophyta</taxon>
        <taxon>core chlorophytes</taxon>
        <taxon>Trebouxiophyceae</taxon>
        <taxon>Chlorellales</taxon>
        <taxon>Chlorellaceae</taxon>
        <taxon>Apatococcus</taxon>
    </lineage>
</organism>
<dbReference type="PANTHER" id="PTHR22809:SF14">
    <property type="entry name" value="TRNA N(3)-METHYLCYTIDINE METHYLTRANSFERASE"/>
    <property type="match status" value="1"/>
</dbReference>
<dbReference type="EMBL" id="JALJOV010000218">
    <property type="protein sequence ID" value="KAK9865766.1"/>
    <property type="molecule type" value="Genomic_DNA"/>
</dbReference>
<protein>
    <recommendedName>
        <fullName evidence="7">Methyltransferase-like protein</fullName>
    </recommendedName>
</protein>
<evidence type="ECO:0000256" key="2">
    <source>
        <dbReference type="ARBA" id="ARBA00022603"/>
    </source>
</evidence>
<dbReference type="PANTHER" id="PTHR22809">
    <property type="entry name" value="METHYLTRANSFERASE-RELATED"/>
    <property type="match status" value="1"/>
</dbReference>
<keyword evidence="3" id="KW-0808">Transferase</keyword>
<reference evidence="5 6" key="1">
    <citation type="journal article" date="2024" name="Nat. Commun.">
        <title>Phylogenomics reveals the evolutionary origins of lichenization in chlorophyte algae.</title>
        <authorList>
            <person name="Puginier C."/>
            <person name="Libourel C."/>
            <person name="Otte J."/>
            <person name="Skaloud P."/>
            <person name="Haon M."/>
            <person name="Grisel S."/>
            <person name="Petersen M."/>
            <person name="Berrin J.G."/>
            <person name="Delaux P.M."/>
            <person name="Dal Grande F."/>
            <person name="Keller J."/>
        </authorList>
    </citation>
    <scope>NUCLEOTIDE SEQUENCE [LARGE SCALE GENOMIC DNA]</scope>
    <source>
        <strain evidence="5 6">SAG 2523</strain>
    </source>
</reference>
<dbReference type="InterPro" id="IPR026113">
    <property type="entry name" value="METTL2/6/8-like"/>
</dbReference>
<evidence type="ECO:0000313" key="5">
    <source>
        <dbReference type="EMBL" id="KAK9865766.1"/>
    </source>
</evidence>
<keyword evidence="2" id="KW-0489">Methyltransferase</keyword>
<dbReference type="Pfam" id="PF13489">
    <property type="entry name" value="Methyltransf_23"/>
    <property type="match status" value="1"/>
</dbReference>
<dbReference type="GO" id="GO:0032259">
    <property type="term" value="P:methylation"/>
    <property type="evidence" value="ECO:0007669"/>
    <property type="project" value="UniProtKB-KW"/>
</dbReference>
<sequence length="284" mass="30710">MDHQAMSCDAPSAFLAVGQGIPAAAGLSLHEPASLLHAKDQLAQDASRKQPQQRPAAAGEDNRSARFYKERRYLLLEFPELCQQHPPQVIAEIGCGCGSSILPVLKANPTCRAVVTDVSPSAVEMVTAAAARAGIQQDRIQASVLDASVPPAEDSHLAPSGPYADCLMIVFTLAALPPSSMSAMLSHAFQALKPGGKLLIRDHGLFDLTHLRLTAESRRGRRLYSRQDGTLCYVFSCEDLAMKATAAGFEVIESSYVRTKLLNRKTGQAMKRVFVHGVFRRRMG</sequence>
<dbReference type="InterPro" id="IPR029063">
    <property type="entry name" value="SAM-dependent_MTases_sf"/>
</dbReference>
<evidence type="ECO:0008006" key="7">
    <source>
        <dbReference type="Google" id="ProtNLM"/>
    </source>
</evidence>
<keyword evidence="6" id="KW-1185">Reference proteome</keyword>
<gene>
    <name evidence="5" type="ORF">WJX84_000812</name>
</gene>
<comment type="caution">
    <text evidence="5">The sequence shown here is derived from an EMBL/GenBank/DDBJ whole genome shotgun (WGS) entry which is preliminary data.</text>
</comment>
<dbReference type="Proteomes" id="UP001485043">
    <property type="component" value="Unassembled WGS sequence"/>
</dbReference>
<feature type="region of interest" description="Disordered" evidence="4">
    <location>
        <begin position="40"/>
        <end position="62"/>
    </location>
</feature>
<name>A0AAW1T7N0_9CHLO</name>
<dbReference type="SUPFAM" id="SSF53335">
    <property type="entry name" value="S-adenosyl-L-methionine-dependent methyltransferases"/>
    <property type="match status" value="1"/>
</dbReference>
<evidence type="ECO:0000256" key="4">
    <source>
        <dbReference type="SAM" id="MobiDB-lite"/>
    </source>
</evidence>
<comment type="similarity">
    <text evidence="1">Belongs to the methyltransferase superfamily. METL family.</text>
</comment>
<dbReference type="GO" id="GO:0008757">
    <property type="term" value="F:S-adenosylmethionine-dependent methyltransferase activity"/>
    <property type="evidence" value="ECO:0007669"/>
    <property type="project" value="UniProtKB-ARBA"/>
</dbReference>
<evidence type="ECO:0000256" key="3">
    <source>
        <dbReference type="ARBA" id="ARBA00022679"/>
    </source>
</evidence>
<evidence type="ECO:0000256" key="1">
    <source>
        <dbReference type="ARBA" id="ARBA00009725"/>
    </source>
</evidence>